<proteinExistence type="predicted"/>
<sequence length="210" mass="19672">MSGRRGGGAARGWKHSSVAALAALGCCLLSAPTANADFDDLIDSVLGAATAGPDLGDVGGVPADLGTFDVQNVLNDPLAQLDQVFHDSPGQLGLGEPTSGPADTGHGTGTTPDTPTGTTPDSHPDSGSGSTTGSEHQGSGGNSSNSPSLPKFSLPSGGSGNGGSGGGGNGGGGGGNGGGNNATKTKSNSSANRAGAGRGSATPGDVPAAP</sequence>
<dbReference type="RefSeq" id="WP_225405951.1">
    <property type="nucleotide sequence ID" value="NZ_JAYJJR010000002.1"/>
</dbReference>
<feature type="signal peptide" evidence="2">
    <location>
        <begin position="1"/>
        <end position="36"/>
    </location>
</feature>
<dbReference type="Proteomes" id="UP001299596">
    <property type="component" value="Unassembled WGS sequence"/>
</dbReference>
<feature type="compositionally biased region" description="Low complexity" evidence="1">
    <location>
        <begin position="133"/>
        <end position="148"/>
    </location>
</feature>
<dbReference type="PROSITE" id="PS51257">
    <property type="entry name" value="PROKAR_LIPOPROTEIN"/>
    <property type="match status" value="1"/>
</dbReference>
<protein>
    <submittedName>
        <fullName evidence="3">Uncharacterized protein</fullName>
    </submittedName>
</protein>
<accession>A0ABU5XDR8</accession>
<comment type="caution">
    <text evidence="3">The sequence shown here is derived from an EMBL/GenBank/DDBJ whole genome shotgun (WGS) entry which is preliminary data.</text>
</comment>
<keyword evidence="2" id="KW-0732">Signal</keyword>
<gene>
    <name evidence="3" type="ORF">K6T79_05345</name>
</gene>
<reference evidence="3 4" key="1">
    <citation type="submission" date="2023-12" db="EMBL/GenBank/DDBJ databases">
        <title>Description of new species of Mycobacterium terrae complex isolated from sewage at the Sao Paulo Zoological Park Foundation in Brazil.</title>
        <authorList>
            <person name="Romagnoli C.L."/>
            <person name="Conceicao E.C."/>
            <person name="Machado E."/>
            <person name="Barreto L.B.P.F."/>
            <person name="Sharma A."/>
            <person name="Silva N.M."/>
            <person name="Marques L.E."/>
            <person name="Juliana M.A."/>
            <person name="Lourenco M.C.S."/>
            <person name="Digiampietri L.A."/>
            <person name="Suffys P.N."/>
            <person name="Viana-Niero C."/>
        </authorList>
    </citation>
    <scope>NUCLEOTIDE SEQUENCE [LARGE SCALE GENOMIC DNA]</scope>
    <source>
        <strain evidence="3 4">MYC098</strain>
    </source>
</reference>
<feature type="compositionally biased region" description="Low complexity" evidence="1">
    <location>
        <begin position="103"/>
        <end position="121"/>
    </location>
</feature>
<evidence type="ECO:0000256" key="1">
    <source>
        <dbReference type="SAM" id="MobiDB-lite"/>
    </source>
</evidence>
<organism evidence="3 4">
    <name type="scientific">[Mycobacterium] crassicus</name>
    <dbReference type="NCBI Taxonomy" id="2872309"/>
    <lineage>
        <taxon>Bacteria</taxon>
        <taxon>Bacillati</taxon>
        <taxon>Actinomycetota</taxon>
        <taxon>Actinomycetes</taxon>
        <taxon>Mycobacteriales</taxon>
        <taxon>Mycobacteriaceae</taxon>
        <taxon>Mycolicibacter</taxon>
    </lineage>
</organism>
<evidence type="ECO:0000256" key="2">
    <source>
        <dbReference type="SAM" id="SignalP"/>
    </source>
</evidence>
<feature type="region of interest" description="Disordered" evidence="1">
    <location>
        <begin position="86"/>
        <end position="210"/>
    </location>
</feature>
<keyword evidence="4" id="KW-1185">Reference proteome</keyword>
<evidence type="ECO:0000313" key="3">
    <source>
        <dbReference type="EMBL" id="MEB3020466.1"/>
    </source>
</evidence>
<feature type="compositionally biased region" description="Low complexity" evidence="1">
    <location>
        <begin position="187"/>
        <end position="201"/>
    </location>
</feature>
<name>A0ABU5XDR8_9MYCO</name>
<dbReference type="EMBL" id="JAYJJR010000002">
    <property type="protein sequence ID" value="MEB3020466.1"/>
    <property type="molecule type" value="Genomic_DNA"/>
</dbReference>
<feature type="compositionally biased region" description="Gly residues" evidence="1">
    <location>
        <begin position="157"/>
        <end position="180"/>
    </location>
</feature>
<feature type="chain" id="PRO_5047377011" evidence="2">
    <location>
        <begin position="37"/>
        <end position="210"/>
    </location>
</feature>
<evidence type="ECO:0000313" key="4">
    <source>
        <dbReference type="Proteomes" id="UP001299596"/>
    </source>
</evidence>